<evidence type="ECO:0000256" key="1">
    <source>
        <dbReference type="ARBA" id="ARBA00010790"/>
    </source>
</evidence>
<dbReference type="HOGENOM" id="CLU_002865_4_1_1"/>
<dbReference type="InterPro" id="IPR012132">
    <property type="entry name" value="GMC_OxRdtase"/>
</dbReference>
<dbReference type="SUPFAM" id="SSF51905">
    <property type="entry name" value="FAD/NAD(P)-binding domain"/>
    <property type="match status" value="1"/>
</dbReference>
<dbReference type="Gene3D" id="3.50.50.60">
    <property type="entry name" value="FAD/NAD(P)-binding domain"/>
    <property type="match status" value="1"/>
</dbReference>
<organism evidence="3 4">
    <name type="scientific">Colletotrichum orbiculare (strain 104-T / ATCC 96160 / CBS 514.97 / LARS 414 / MAFF 240422)</name>
    <name type="common">Cucumber anthracnose fungus</name>
    <name type="synonym">Colletotrichum lagenarium</name>
    <dbReference type="NCBI Taxonomy" id="1213857"/>
    <lineage>
        <taxon>Eukaryota</taxon>
        <taxon>Fungi</taxon>
        <taxon>Dikarya</taxon>
        <taxon>Ascomycota</taxon>
        <taxon>Pezizomycotina</taxon>
        <taxon>Sordariomycetes</taxon>
        <taxon>Hypocreomycetidae</taxon>
        <taxon>Glomerellales</taxon>
        <taxon>Glomerellaceae</taxon>
        <taxon>Colletotrichum</taxon>
        <taxon>Colletotrichum orbiculare species complex</taxon>
    </lineage>
</organism>
<comment type="caution">
    <text evidence="3">The sequence shown here is derived from an EMBL/GenBank/DDBJ whole genome shotgun (WGS) entry which is preliminary data.</text>
</comment>
<gene>
    <name evidence="3" type="primary">betA-4</name>
    <name evidence="3" type="ORF">Cob_v003705</name>
</gene>
<dbReference type="InterPro" id="IPR000172">
    <property type="entry name" value="GMC_OxRdtase_N"/>
</dbReference>
<dbReference type="GO" id="GO:0016614">
    <property type="term" value="F:oxidoreductase activity, acting on CH-OH group of donors"/>
    <property type="evidence" value="ECO:0007669"/>
    <property type="project" value="InterPro"/>
</dbReference>
<dbReference type="PIRSF" id="PIRSF000137">
    <property type="entry name" value="Alcohol_oxidase"/>
    <property type="match status" value="1"/>
</dbReference>
<name>N4VZF3_COLOR</name>
<dbReference type="Proteomes" id="UP000014480">
    <property type="component" value="Unassembled WGS sequence"/>
</dbReference>
<dbReference type="SUPFAM" id="SSF54373">
    <property type="entry name" value="FAD-linked reductases, C-terminal domain"/>
    <property type="match status" value="1"/>
</dbReference>
<dbReference type="OrthoDB" id="269227at2759"/>
<dbReference type="Pfam" id="PF00732">
    <property type="entry name" value="GMC_oxred_N"/>
    <property type="match status" value="1"/>
</dbReference>
<dbReference type="EMBL" id="AMCV02000006">
    <property type="protein sequence ID" value="TDZ23436.1"/>
    <property type="molecule type" value="Genomic_DNA"/>
</dbReference>
<keyword evidence="4" id="KW-1185">Reference proteome</keyword>
<feature type="domain" description="Glucose-methanol-choline oxidoreductase N-terminal" evidence="2">
    <location>
        <begin position="350"/>
        <end position="364"/>
    </location>
</feature>
<reference evidence="4" key="1">
    <citation type="journal article" date="2013" name="New Phytol.">
        <title>Comparative genomic and transcriptomic analyses reveal the hemibiotrophic stage shift of Colletotrichum fungi.</title>
        <authorList>
            <person name="Gan P."/>
            <person name="Ikeda K."/>
            <person name="Irieda H."/>
            <person name="Narusaka M."/>
            <person name="O'Connell R.J."/>
            <person name="Narusaka Y."/>
            <person name="Takano Y."/>
            <person name="Kubo Y."/>
            <person name="Shirasu K."/>
        </authorList>
    </citation>
    <scope>NUCLEOTIDE SEQUENCE [LARGE SCALE GENOMIC DNA]</scope>
    <source>
        <strain evidence="4">104-T / ATCC 96160 / CBS 514.97 / LARS 414 / MAFF 240422</strain>
    </source>
</reference>
<comment type="similarity">
    <text evidence="1">Belongs to the GMC oxidoreductase family.</text>
</comment>
<dbReference type="GO" id="GO:0050660">
    <property type="term" value="F:flavin adenine dinucleotide binding"/>
    <property type="evidence" value="ECO:0007669"/>
    <property type="project" value="InterPro"/>
</dbReference>
<dbReference type="STRING" id="1213857.N4VZF3"/>
<evidence type="ECO:0000313" key="4">
    <source>
        <dbReference type="Proteomes" id="UP000014480"/>
    </source>
</evidence>
<protein>
    <submittedName>
        <fullName evidence="3">Oxygen-dependent choline dehydrogenase</fullName>
    </submittedName>
</protein>
<dbReference type="Pfam" id="PF05199">
    <property type="entry name" value="GMC_oxred_C"/>
    <property type="match status" value="1"/>
</dbReference>
<proteinExistence type="inferred from homology"/>
<dbReference type="InterPro" id="IPR007867">
    <property type="entry name" value="GMC_OxRtase_C"/>
</dbReference>
<evidence type="ECO:0000313" key="3">
    <source>
        <dbReference type="EMBL" id="TDZ23436.1"/>
    </source>
</evidence>
<dbReference type="InterPro" id="IPR036188">
    <property type="entry name" value="FAD/NAD-bd_sf"/>
</dbReference>
<dbReference type="PROSITE" id="PS00624">
    <property type="entry name" value="GMC_OXRED_2"/>
    <property type="match status" value="1"/>
</dbReference>
<dbReference type="eggNOG" id="KOG1238">
    <property type="taxonomic scope" value="Eukaryota"/>
</dbReference>
<dbReference type="PANTHER" id="PTHR11552">
    <property type="entry name" value="GLUCOSE-METHANOL-CHOLINE GMC OXIDOREDUCTASE"/>
    <property type="match status" value="1"/>
</dbReference>
<sequence>MAPLLSFITVALAVTPLVAATPVEEYDFVIVGSGPGGGSLAANLAVNGHSVFLIEAGGDGSEDLLELLPVLSARAAETPGHSWQFFVEHYQNETQARRDPKYTYILTNGSYYHGLDPPEGAVPAGIYYPRGATLGGSAQVNAMNFAWAPDNEWDFIANLTGDETWSHEHMRRHLMDLENCTYVPHGTPGHGFDGYIESSHGNSTNGLTSPNAALFVAEMFRQAEGITVDGVEHMAELLLRDINRNESDRYEHALLFLTPAAISPTRGGRSGVASYINEVVAAGHPLTLSLHSLATKVLLKDGEGGKRPKAYGVEYMIGEGLYSADGRYNTSQKGEVKTVKAKKEVIVSGGSFNTPQILKLSGIGPREELENLGIPVFVDLPAVGNFMHDNYEVPVHIRAEHPWLETANYPCTMTFDDSDPCFVQGRETRRGPYAERGGTFTMTWKSSESWDNDTDLFCLSAAGSGGMAGFYPGYSSREIQPREWNTPIVKMQTGNGAGTVTLRSRDPRQAPEINFNYFTERADEDLQAIAEGIEFMLGVFDDVGVPYEVLSPSPDADMKQGIMDLAFSHHATSSCRMGPAGHDDYCVDSKFRVNGVDKLRVVDASVLPRVPGAMPNGPTFTISRKALEAILEEEW</sequence>
<evidence type="ECO:0000259" key="2">
    <source>
        <dbReference type="PROSITE" id="PS00624"/>
    </source>
</evidence>
<dbReference type="PANTHER" id="PTHR11552:SF213">
    <property type="entry name" value="DEHYDROGENASE, PUTATIVE-RELATED"/>
    <property type="match status" value="1"/>
</dbReference>
<reference evidence="4" key="2">
    <citation type="journal article" date="2019" name="Mol. Plant Microbe Interact.">
        <title>Genome sequence resources for four phytopathogenic fungi from the Colletotrichum orbiculare species complex.</title>
        <authorList>
            <person name="Gan P."/>
            <person name="Tsushima A."/>
            <person name="Narusaka M."/>
            <person name="Narusaka Y."/>
            <person name="Takano Y."/>
            <person name="Kubo Y."/>
            <person name="Shirasu K."/>
        </authorList>
    </citation>
    <scope>GENOME REANNOTATION</scope>
    <source>
        <strain evidence="4">104-T / ATCC 96160 / CBS 514.97 / LARS 414 / MAFF 240422</strain>
    </source>
</reference>
<dbReference type="Gene3D" id="3.30.560.10">
    <property type="entry name" value="Glucose Oxidase, domain 3"/>
    <property type="match status" value="1"/>
</dbReference>
<accession>N4VZF3</accession>
<dbReference type="AlphaFoldDB" id="N4VZF3"/>